<evidence type="ECO:0000313" key="2">
    <source>
        <dbReference type="EMBL" id="KCW63742.1"/>
    </source>
</evidence>
<dbReference type="InParanoid" id="A0A059BBZ1"/>
<gene>
    <name evidence="2" type="ORF">EUGRSUZ_G01395</name>
</gene>
<reference evidence="2" key="1">
    <citation type="submission" date="2013-07" db="EMBL/GenBank/DDBJ databases">
        <title>The genome of Eucalyptus grandis.</title>
        <authorList>
            <person name="Schmutz J."/>
            <person name="Hayes R."/>
            <person name="Myburg A."/>
            <person name="Tuskan G."/>
            <person name="Grattapaglia D."/>
            <person name="Rokhsar D.S."/>
        </authorList>
    </citation>
    <scope>NUCLEOTIDE SEQUENCE</scope>
    <source>
        <tissue evidence="2">Leaf extractions</tissue>
    </source>
</reference>
<dbReference type="EMBL" id="KK198759">
    <property type="protein sequence ID" value="KCW63742.1"/>
    <property type="molecule type" value="Genomic_DNA"/>
</dbReference>
<dbReference type="AlphaFoldDB" id="A0A059BBZ1"/>
<sequence length="76" mass="8854">MWRYFSSQSLIKSDRRRIMVARPLFKSGERKCDEGLSIAMMPSHHGVALRVERKGDHDGLDHERQLCSAEERGKRN</sequence>
<dbReference type="Gramene" id="KCW63742">
    <property type="protein sequence ID" value="KCW63742"/>
    <property type="gene ID" value="EUGRSUZ_G01395"/>
</dbReference>
<feature type="region of interest" description="Disordered" evidence="1">
    <location>
        <begin position="53"/>
        <end position="76"/>
    </location>
</feature>
<evidence type="ECO:0000256" key="1">
    <source>
        <dbReference type="SAM" id="MobiDB-lite"/>
    </source>
</evidence>
<name>A0A059BBZ1_EUCGR</name>
<organism evidence="2">
    <name type="scientific">Eucalyptus grandis</name>
    <name type="common">Flooded gum</name>
    <dbReference type="NCBI Taxonomy" id="71139"/>
    <lineage>
        <taxon>Eukaryota</taxon>
        <taxon>Viridiplantae</taxon>
        <taxon>Streptophyta</taxon>
        <taxon>Embryophyta</taxon>
        <taxon>Tracheophyta</taxon>
        <taxon>Spermatophyta</taxon>
        <taxon>Magnoliopsida</taxon>
        <taxon>eudicotyledons</taxon>
        <taxon>Gunneridae</taxon>
        <taxon>Pentapetalae</taxon>
        <taxon>rosids</taxon>
        <taxon>malvids</taxon>
        <taxon>Myrtales</taxon>
        <taxon>Myrtaceae</taxon>
        <taxon>Myrtoideae</taxon>
        <taxon>Eucalypteae</taxon>
        <taxon>Eucalyptus</taxon>
    </lineage>
</organism>
<protein>
    <submittedName>
        <fullName evidence="2">Uncharacterized protein</fullName>
    </submittedName>
</protein>
<proteinExistence type="predicted"/>
<accession>A0A059BBZ1</accession>